<evidence type="ECO:0000313" key="2">
    <source>
        <dbReference type="EMBL" id="MDW8547896.1"/>
    </source>
</evidence>
<sequence>MEYHFENNDLYNALKQAETDLFSSEKLKFKKDKNWRENSIPDKPGVYALYEDNQKLLYIGETGNLRARMNEINRTVNHSFRKELGFTRFDGIKSKKKFEDNVELKLDAFFEQNLYVSFIEVNFGRLEIETFIITNHQALLLNSIKKRKLDIEISKMEKREKAIH</sequence>
<name>A0ABU4JE09_9FLAO</name>
<dbReference type="Pfam" id="PF20815">
    <property type="entry name" value="GIY_YIG_2"/>
    <property type="match status" value="1"/>
</dbReference>
<proteinExistence type="predicted"/>
<accession>A0ABU4JE09</accession>
<dbReference type="InterPro" id="IPR049311">
    <property type="entry name" value="GIY_YIG_cat"/>
</dbReference>
<evidence type="ECO:0000259" key="1">
    <source>
        <dbReference type="Pfam" id="PF20815"/>
    </source>
</evidence>
<keyword evidence="3" id="KW-1185">Reference proteome</keyword>
<evidence type="ECO:0000313" key="3">
    <source>
        <dbReference type="Proteomes" id="UP001204439"/>
    </source>
</evidence>
<dbReference type="Gene3D" id="3.40.1440.10">
    <property type="entry name" value="GIY-YIG endonuclease"/>
    <property type="match status" value="1"/>
</dbReference>
<reference evidence="2 3" key="1">
    <citation type="submission" date="2023-11" db="EMBL/GenBank/DDBJ databases">
        <title>First isolation, identification, and characterization of non-pathogenic Epilithonimonas ginsengisoli isolated from diseased farmed rainbow trout (Oncorhynchus mykiss) in Chile.</title>
        <authorList>
            <person name="Miranda C.D."/>
            <person name="Irgang R."/>
            <person name="Concha C."/>
            <person name="Rojas R."/>
            <person name="Avendano R."/>
        </authorList>
    </citation>
    <scope>NUCLEOTIDE SEQUENCE [LARGE SCALE GENOMIC DNA]</scope>
    <source>
        <strain evidence="2 3">FP99</strain>
    </source>
</reference>
<feature type="domain" description="GIY-YIG catalytic" evidence="1">
    <location>
        <begin position="48"/>
        <end position="153"/>
    </location>
</feature>
<dbReference type="SUPFAM" id="SSF82771">
    <property type="entry name" value="GIY-YIG endonuclease"/>
    <property type="match status" value="1"/>
</dbReference>
<gene>
    <name evidence="2" type="ORF">NG800_003160</name>
</gene>
<organism evidence="2 3">
    <name type="scientific">Epilithonimonas ginsengisoli</name>
    <dbReference type="NCBI Taxonomy" id="1245592"/>
    <lineage>
        <taxon>Bacteria</taxon>
        <taxon>Pseudomonadati</taxon>
        <taxon>Bacteroidota</taxon>
        <taxon>Flavobacteriia</taxon>
        <taxon>Flavobacteriales</taxon>
        <taxon>Weeksellaceae</taxon>
        <taxon>Chryseobacterium group</taxon>
        <taxon>Epilithonimonas</taxon>
    </lineage>
</organism>
<dbReference type="Proteomes" id="UP001204439">
    <property type="component" value="Unassembled WGS sequence"/>
</dbReference>
<protein>
    <submittedName>
        <fullName evidence="2">GIY-YIG nuclease family protein</fullName>
    </submittedName>
</protein>
<comment type="caution">
    <text evidence="2">The sequence shown here is derived from an EMBL/GenBank/DDBJ whole genome shotgun (WGS) entry which is preliminary data.</text>
</comment>
<dbReference type="InterPro" id="IPR035901">
    <property type="entry name" value="GIY-YIG_endonuc_sf"/>
</dbReference>
<dbReference type="EMBL" id="JAMXLT020000003">
    <property type="protein sequence ID" value="MDW8547896.1"/>
    <property type="molecule type" value="Genomic_DNA"/>
</dbReference>
<dbReference type="RefSeq" id="WP_063969153.1">
    <property type="nucleotide sequence ID" value="NZ_JAMXLT020000003.1"/>
</dbReference>